<evidence type="ECO:0000256" key="1">
    <source>
        <dbReference type="SAM" id="MobiDB-lite"/>
    </source>
</evidence>
<dbReference type="EMBL" id="KZ819329">
    <property type="protein sequence ID" value="PWN19986.1"/>
    <property type="molecule type" value="Genomic_DNA"/>
</dbReference>
<gene>
    <name evidence="2" type="ORF">BCV69DRAFT_299742</name>
</gene>
<name>A0A316U3X2_9BASI</name>
<feature type="region of interest" description="Disordered" evidence="1">
    <location>
        <begin position="1"/>
        <end position="65"/>
    </location>
</feature>
<dbReference type="AlphaFoldDB" id="A0A316U3X2"/>
<reference evidence="2 3" key="1">
    <citation type="journal article" date="2018" name="Mol. Biol. Evol.">
        <title>Broad Genomic Sampling Reveals a Smut Pathogenic Ancestry of the Fungal Clade Ustilaginomycotina.</title>
        <authorList>
            <person name="Kijpornyongpan T."/>
            <person name="Mondo S.J."/>
            <person name="Barry K."/>
            <person name="Sandor L."/>
            <person name="Lee J."/>
            <person name="Lipzen A."/>
            <person name="Pangilinan J."/>
            <person name="LaButti K."/>
            <person name="Hainaut M."/>
            <person name="Henrissat B."/>
            <person name="Grigoriev I.V."/>
            <person name="Spatafora J.W."/>
            <person name="Aime M.C."/>
        </authorList>
    </citation>
    <scope>NUCLEOTIDE SEQUENCE [LARGE SCALE GENOMIC DNA]</scope>
    <source>
        <strain evidence="2 3">MCA 4718</strain>
    </source>
</reference>
<dbReference type="RefSeq" id="XP_025347146.1">
    <property type="nucleotide sequence ID" value="XM_025494363.1"/>
</dbReference>
<keyword evidence="3" id="KW-1185">Reference proteome</keyword>
<feature type="compositionally biased region" description="Low complexity" evidence="1">
    <location>
        <begin position="35"/>
        <end position="55"/>
    </location>
</feature>
<sequence length="188" mass="19580">MPFYPDPIDSLREQGLVSKTYPYAESSSPRDRQRSAAAASADNSSSLSQDSPSGSSGSGGASSKNDKLSAAEVGLVNKRAQMNATLTGVLGAFAVGLGARKTMRMTPNASVVIGIVSGSFIAYLEARTELARGMAALAYSHEMRTGKRPFGVSAPEDPELLRDASGNLGDSDGEGFEQGQGKGEFSRH</sequence>
<evidence type="ECO:0000313" key="2">
    <source>
        <dbReference type="EMBL" id="PWN19986.1"/>
    </source>
</evidence>
<accession>A0A316U3X2</accession>
<feature type="region of interest" description="Disordered" evidence="1">
    <location>
        <begin position="148"/>
        <end position="188"/>
    </location>
</feature>
<organism evidence="2 3">
    <name type="scientific">Pseudomicrostroma glucosiphilum</name>
    <dbReference type="NCBI Taxonomy" id="1684307"/>
    <lineage>
        <taxon>Eukaryota</taxon>
        <taxon>Fungi</taxon>
        <taxon>Dikarya</taxon>
        <taxon>Basidiomycota</taxon>
        <taxon>Ustilaginomycotina</taxon>
        <taxon>Exobasidiomycetes</taxon>
        <taxon>Microstromatales</taxon>
        <taxon>Microstromatales incertae sedis</taxon>
        <taxon>Pseudomicrostroma</taxon>
    </lineage>
</organism>
<evidence type="ECO:0000313" key="3">
    <source>
        <dbReference type="Proteomes" id="UP000245942"/>
    </source>
</evidence>
<dbReference type="GeneID" id="37016097"/>
<protein>
    <submittedName>
        <fullName evidence="2">Uncharacterized protein</fullName>
    </submittedName>
</protein>
<dbReference type="OrthoDB" id="3352450at2759"/>
<dbReference type="Proteomes" id="UP000245942">
    <property type="component" value="Unassembled WGS sequence"/>
</dbReference>
<proteinExistence type="predicted"/>